<dbReference type="CDD" id="cd02440">
    <property type="entry name" value="AdoMet_MTases"/>
    <property type="match status" value="2"/>
</dbReference>
<dbReference type="AlphaFoldDB" id="A0A8X6UCK0"/>
<feature type="domain" description="Methyltransferase" evidence="10">
    <location>
        <begin position="55"/>
        <end position="148"/>
    </location>
</feature>
<accession>A0A8X6UCK0</accession>
<evidence type="ECO:0000256" key="5">
    <source>
        <dbReference type="ARBA" id="ARBA00035674"/>
    </source>
</evidence>
<dbReference type="Gene3D" id="3.40.50.150">
    <property type="entry name" value="Vaccinia Virus protein VP39"/>
    <property type="match status" value="2"/>
</dbReference>
<dbReference type="InterPro" id="IPR025714">
    <property type="entry name" value="Methyltranfer_dom"/>
</dbReference>
<keyword evidence="4" id="KW-0808">Transferase</keyword>
<comment type="pathway">
    <text evidence="1">Phospholipid metabolism; phosphatidylcholine biosynthesis.</text>
</comment>
<keyword evidence="3" id="KW-0489">Methyltransferase</keyword>
<evidence type="ECO:0000256" key="2">
    <source>
        <dbReference type="ARBA" id="ARBA00005189"/>
    </source>
</evidence>
<evidence type="ECO:0000256" key="7">
    <source>
        <dbReference type="ARBA" id="ARBA00047622"/>
    </source>
</evidence>
<dbReference type="Pfam" id="PF13847">
    <property type="entry name" value="Methyltransf_31"/>
    <property type="match status" value="1"/>
</dbReference>
<dbReference type="GO" id="GO:0000234">
    <property type="term" value="F:phosphoethanolamine N-methyltransferase activity"/>
    <property type="evidence" value="ECO:0007669"/>
    <property type="project" value="UniProtKB-EC"/>
</dbReference>
<comment type="catalytic activity">
    <reaction evidence="7">
        <text>phosphoethanolamine + S-adenosyl-L-methionine = N-methylethanolamine phosphate + S-adenosyl-L-homocysteine + H(+)</text>
        <dbReference type="Rhea" id="RHEA:20365"/>
        <dbReference type="ChEBI" id="CHEBI:15378"/>
        <dbReference type="ChEBI" id="CHEBI:57781"/>
        <dbReference type="ChEBI" id="CHEBI:57856"/>
        <dbReference type="ChEBI" id="CHEBI:58190"/>
        <dbReference type="ChEBI" id="CHEBI:59789"/>
        <dbReference type="EC" id="2.1.1.103"/>
    </reaction>
    <physiologicalReaction direction="left-to-right" evidence="7">
        <dbReference type="Rhea" id="RHEA:20366"/>
    </physiologicalReaction>
</comment>
<evidence type="ECO:0000256" key="3">
    <source>
        <dbReference type="ARBA" id="ARBA00022603"/>
    </source>
</evidence>
<evidence type="ECO:0000256" key="1">
    <source>
        <dbReference type="ARBA" id="ARBA00004969"/>
    </source>
</evidence>
<evidence type="ECO:0000256" key="4">
    <source>
        <dbReference type="ARBA" id="ARBA00022679"/>
    </source>
</evidence>
<comment type="pathway">
    <text evidence="2">Lipid metabolism.</text>
</comment>
<feature type="domain" description="Methyltransferase" evidence="11">
    <location>
        <begin position="324"/>
        <end position="442"/>
    </location>
</feature>
<evidence type="ECO:0000313" key="12">
    <source>
        <dbReference type="EMBL" id="GFU03738.1"/>
    </source>
</evidence>
<sequence>MSGSSFGTRVRMHEYWQNFAPSLESMMLDKTASSIHIDEQEEIFSLLPSIENKRVLELGAGIGRYTGLLASVAHHLTAVDFMEEYISVNEKNHGHLNNITYIAADVLDLQLPPKRFGTIFSNWLFMYLTDQECVSLLQKILQWLDDDGWLFFRESCFHSSGNMSRTTNPTFYRTPADYASLLESAWKSSSDSILEPSEDGYGYKIINVGSLRSYIKQIILNRLCTSIRFVELIVINEKLNSHTSHFAYRRIHFEKHKNNSYQIYFLAKKVDKLMDSKDNFQSFLDKKQYSRQGVLRYEWIFGKTFLSTGGLSTTKKYISRLDLKPGQKVLDVGCGIGGHSFYMAENYGVEVLGVDLSVNMMTVATEYLSERPHLNNKVKFVICDITKSEYDDGSFDTIYSRDTLLHIPNKDELFKNFERWLKPGGKILFTDYTRSEKENSSHFEKYINDRGYNLLTLHQYKELLEKSGFVNVKAEDATEEFLNALHAELDRLRKEKEAFLREFTEEDFTYLEENWTSKIKRVAEGNQTWTACYAEKPHA</sequence>
<dbReference type="InterPro" id="IPR029063">
    <property type="entry name" value="SAM-dependent_MTases_sf"/>
</dbReference>
<keyword evidence="13" id="KW-1185">Reference proteome</keyword>
<dbReference type="PANTHER" id="PTHR44307:SF2">
    <property type="entry name" value="PHOSPHOETHANOLAMINE METHYLTRANSFERASE ISOFORM X1"/>
    <property type="match status" value="1"/>
</dbReference>
<gene>
    <name evidence="12" type="primary">PEAMT</name>
    <name evidence="12" type="ORF">NPIL_78852</name>
</gene>
<keyword evidence="9" id="KW-0175">Coiled coil</keyword>
<organism evidence="12 13">
    <name type="scientific">Nephila pilipes</name>
    <name type="common">Giant wood spider</name>
    <name type="synonym">Nephila maculata</name>
    <dbReference type="NCBI Taxonomy" id="299642"/>
    <lineage>
        <taxon>Eukaryota</taxon>
        <taxon>Metazoa</taxon>
        <taxon>Ecdysozoa</taxon>
        <taxon>Arthropoda</taxon>
        <taxon>Chelicerata</taxon>
        <taxon>Arachnida</taxon>
        <taxon>Araneae</taxon>
        <taxon>Araneomorphae</taxon>
        <taxon>Entelegynae</taxon>
        <taxon>Araneoidea</taxon>
        <taxon>Nephilidae</taxon>
        <taxon>Nephila</taxon>
    </lineage>
</organism>
<dbReference type="GO" id="GO:0032259">
    <property type="term" value="P:methylation"/>
    <property type="evidence" value="ECO:0007669"/>
    <property type="project" value="UniProtKB-KW"/>
</dbReference>
<comment type="catalytic activity">
    <reaction evidence="8">
        <text>N-methylethanolamine phosphate + S-adenosyl-L-methionine = N,N-dimethylethanolamine phosphate + S-adenosyl-L-homocysteine + H(+)</text>
        <dbReference type="Rhea" id="RHEA:25321"/>
        <dbReference type="ChEBI" id="CHEBI:15378"/>
        <dbReference type="ChEBI" id="CHEBI:57781"/>
        <dbReference type="ChEBI" id="CHEBI:57856"/>
        <dbReference type="ChEBI" id="CHEBI:58641"/>
        <dbReference type="ChEBI" id="CHEBI:59789"/>
        <dbReference type="EC" id="2.1.1.103"/>
    </reaction>
    <physiologicalReaction direction="left-to-right" evidence="8">
        <dbReference type="Rhea" id="RHEA:25322"/>
    </physiologicalReaction>
</comment>
<evidence type="ECO:0000256" key="9">
    <source>
        <dbReference type="SAM" id="Coils"/>
    </source>
</evidence>
<dbReference type="SUPFAM" id="SSF53335">
    <property type="entry name" value="S-adenosyl-L-methionine-dependent methyltransferases"/>
    <property type="match status" value="2"/>
</dbReference>
<name>A0A8X6UCK0_NEPPI</name>
<evidence type="ECO:0000259" key="10">
    <source>
        <dbReference type="Pfam" id="PF13649"/>
    </source>
</evidence>
<evidence type="ECO:0000256" key="8">
    <source>
        <dbReference type="ARBA" id="ARBA00047841"/>
    </source>
</evidence>
<comment type="catalytic activity">
    <reaction evidence="6">
        <text>N,N-dimethylethanolamine phosphate + S-adenosyl-L-methionine = phosphocholine + S-adenosyl-L-homocysteine + H(+)</text>
        <dbReference type="Rhea" id="RHEA:25325"/>
        <dbReference type="ChEBI" id="CHEBI:15378"/>
        <dbReference type="ChEBI" id="CHEBI:57856"/>
        <dbReference type="ChEBI" id="CHEBI:58641"/>
        <dbReference type="ChEBI" id="CHEBI:59789"/>
        <dbReference type="ChEBI" id="CHEBI:295975"/>
        <dbReference type="EC" id="2.1.1.103"/>
    </reaction>
    <physiologicalReaction direction="left-to-right" evidence="6">
        <dbReference type="Rhea" id="RHEA:25326"/>
    </physiologicalReaction>
</comment>
<comment type="caution">
    <text evidence="12">The sequence shown here is derived from an EMBL/GenBank/DDBJ whole genome shotgun (WGS) entry which is preliminary data.</text>
</comment>
<dbReference type="Proteomes" id="UP000887013">
    <property type="component" value="Unassembled WGS sequence"/>
</dbReference>
<dbReference type="OrthoDB" id="8300214at2759"/>
<reference evidence="12" key="1">
    <citation type="submission" date="2020-08" db="EMBL/GenBank/DDBJ databases">
        <title>Multicomponent nature underlies the extraordinary mechanical properties of spider dragline silk.</title>
        <authorList>
            <person name="Kono N."/>
            <person name="Nakamura H."/>
            <person name="Mori M."/>
            <person name="Yoshida Y."/>
            <person name="Ohtoshi R."/>
            <person name="Malay A.D."/>
            <person name="Moran D.A.P."/>
            <person name="Tomita M."/>
            <person name="Numata K."/>
            <person name="Arakawa K."/>
        </authorList>
    </citation>
    <scope>NUCLEOTIDE SEQUENCE</scope>
</reference>
<evidence type="ECO:0000256" key="6">
    <source>
        <dbReference type="ARBA" id="ARBA00047619"/>
    </source>
</evidence>
<feature type="coiled-coil region" evidence="9">
    <location>
        <begin position="475"/>
        <end position="502"/>
    </location>
</feature>
<dbReference type="Pfam" id="PF13649">
    <property type="entry name" value="Methyltransf_25"/>
    <property type="match status" value="1"/>
</dbReference>
<proteinExistence type="predicted"/>
<dbReference type="EC" id="2.1.1.103" evidence="5"/>
<dbReference type="PANTHER" id="PTHR44307">
    <property type="entry name" value="PHOSPHOETHANOLAMINE METHYLTRANSFERASE"/>
    <property type="match status" value="1"/>
</dbReference>
<dbReference type="InterPro" id="IPR041698">
    <property type="entry name" value="Methyltransf_25"/>
</dbReference>
<protein>
    <recommendedName>
        <fullName evidence="5">phosphoethanolamine N-methyltransferase</fullName>
        <ecNumber evidence="5">2.1.1.103</ecNumber>
    </recommendedName>
</protein>
<evidence type="ECO:0000313" key="13">
    <source>
        <dbReference type="Proteomes" id="UP000887013"/>
    </source>
</evidence>
<evidence type="ECO:0000259" key="11">
    <source>
        <dbReference type="Pfam" id="PF13847"/>
    </source>
</evidence>
<dbReference type="EMBL" id="BMAW01027736">
    <property type="protein sequence ID" value="GFU03738.1"/>
    <property type="molecule type" value="Genomic_DNA"/>
</dbReference>